<evidence type="ECO:0000313" key="1">
    <source>
        <dbReference type="EMBL" id="KAI0036552.1"/>
    </source>
</evidence>
<comment type="caution">
    <text evidence="1">The sequence shown here is derived from an EMBL/GenBank/DDBJ whole genome shotgun (WGS) entry which is preliminary data.</text>
</comment>
<dbReference type="Proteomes" id="UP000814128">
    <property type="component" value="Unassembled WGS sequence"/>
</dbReference>
<gene>
    <name evidence="1" type="ORF">K488DRAFT_40845</name>
</gene>
<protein>
    <submittedName>
        <fullName evidence="1">Ras guanine nucleotide exchange factor domain-containing protein</fullName>
    </submittedName>
</protein>
<keyword evidence="2" id="KW-1185">Reference proteome</keyword>
<proteinExistence type="predicted"/>
<name>A0ACB8QY21_9AGAM</name>
<evidence type="ECO:0000313" key="2">
    <source>
        <dbReference type="Proteomes" id="UP000814128"/>
    </source>
</evidence>
<accession>A0ACB8QY21</accession>
<organism evidence="1 2">
    <name type="scientific">Vararia minispora EC-137</name>
    <dbReference type="NCBI Taxonomy" id="1314806"/>
    <lineage>
        <taxon>Eukaryota</taxon>
        <taxon>Fungi</taxon>
        <taxon>Dikarya</taxon>
        <taxon>Basidiomycota</taxon>
        <taxon>Agaricomycotina</taxon>
        <taxon>Agaricomycetes</taxon>
        <taxon>Russulales</taxon>
        <taxon>Lachnocladiaceae</taxon>
        <taxon>Vararia</taxon>
    </lineage>
</organism>
<sequence>MSLPSPVPDRDNQYTAVFCRTLYDYQSNDDAFLSFHKGEIIEVMTRLESGWWDGVLGEERGWFPSNYVSLISKEEAGVSLAETEVLSSPNDSPDRDARPSATLPSALALARDDHSNWLQRDRAHAEVYEGGLDELATASMGSTSAVQSGDFWMPHLDPSGKIFYINMRTGEHSQELPTDADDEPQDVDFQPPAPSLSRSTSASREVYGRINVPPDSPVNAGFGLPRHTGTPEPWVRRLADDGLSYYYLNKIDGTVRWTRPEGNSMSRAASIPRSSPPAPVRQPRRRGSSSVFARSRGGSVDAYSDDSDIDPLDSPLAKYAPKPSVTRPAARRQMSSPAASSPTASAPSDRMSAEEAARSLQSALTPPPPESFTELAQDACEAIGAVTTLFLNRQILRADDHETLQTRVLDVVAAVRNLLLMSYRPYGDISSALCSRDALENLPSGSWTESHPQLKLAQRHVSAALSKVVLAAVSAQRDVSLFSPEAAARMATDAQELRRAIEVFVLEVQRADTALPPANRKLGKRRLFGALLPTNVGPGLLGAGAAAMWKGFGWVKHPEGEGPSQTLPDGVMADLRRHFAVLDGAISTLLLSLSADIVEVSRVRESTSASLTSLQDFLRLVSSIDLSQTVDADGKMVTDGVCMQNVHKVNMLVRTVEAAVQALYDDGALLLTTLQYFPRQQLMVGRDNVSKIVVMLRANIDLVFATFESLLHVGEEEVNKSPGSHHDSILWRTSRLLSPEASVSQSLDCMRDMEDDMEDVVSDVDEMIGLDFAIMKPKPKLQLTMPPAEPSLPPVPPLPPNLSKKKSDLNTSAREISADVGHNGENFLFEDDDDLISNPPSSKSLGSAKPPISANKILWVLGDVPPLVRNTCEIGPSGKLEELPWYLRPSYNPQDILIDPDGTVRGGTIPALVERLTAHEHGASPSYSRTFLMTFKSFTDLDTLFDLLVQRLFIQPPSGLTATELKDWKVRKQNIIQTRVLNTFKSMIQDENILEKEDMRILDKIAELMAHKQICQISAAKNVMTLIDRARSGHNARARTMTMSLDPPPSPIIPRAKAKIKLLDFDPIECARQLTIIECALFMKIKASECLARSREKKVANDNITVAIATTNKIAHWISDAVLTKEDPRKRALVVKHFIGIADRCRELHNFSTMIAIVSGLNQPHIRRLKHTWEQINQKFLSVLRTCEMTIDSQKNFSQYRQLLQRITPPCVPFLGVYLTTLTFIQDGAPNNLPGDLVNFRKRGKAAEVIQEIQKWQSRPFNFQRVDPIFDYIQQQLNKFDDTPDINDFFWTLSLDLEPRESEDEQMARLLQETGFL</sequence>
<reference evidence="1" key="1">
    <citation type="submission" date="2021-02" db="EMBL/GenBank/DDBJ databases">
        <authorList>
            <consortium name="DOE Joint Genome Institute"/>
            <person name="Ahrendt S."/>
            <person name="Looney B.P."/>
            <person name="Miyauchi S."/>
            <person name="Morin E."/>
            <person name="Drula E."/>
            <person name="Courty P.E."/>
            <person name="Chicoki N."/>
            <person name="Fauchery L."/>
            <person name="Kohler A."/>
            <person name="Kuo A."/>
            <person name="Labutti K."/>
            <person name="Pangilinan J."/>
            <person name="Lipzen A."/>
            <person name="Riley R."/>
            <person name="Andreopoulos W."/>
            <person name="He G."/>
            <person name="Johnson J."/>
            <person name="Barry K.W."/>
            <person name="Grigoriev I.V."/>
            <person name="Nagy L."/>
            <person name="Hibbett D."/>
            <person name="Henrissat B."/>
            <person name="Matheny P.B."/>
            <person name="Labbe J."/>
            <person name="Martin F."/>
        </authorList>
    </citation>
    <scope>NUCLEOTIDE SEQUENCE</scope>
    <source>
        <strain evidence="1">EC-137</strain>
    </source>
</reference>
<reference evidence="1" key="2">
    <citation type="journal article" date="2022" name="New Phytol.">
        <title>Evolutionary transition to the ectomycorrhizal habit in the genomes of a hyperdiverse lineage of mushroom-forming fungi.</title>
        <authorList>
            <person name="Looney B."/>
            <person name="Miyauchi S."/>
            <person name="Morin E."/>
            <person name="Drula E."/>
            <person name="Courty P.E."/>
            <person name="Kohler A."/>
            <person name="Kuo A."/>
            <person name="LaButti K."/>
            <person name="Pangilinan J."/>
            <person name="Lipzen A."/>
            <person name="Riley R."/>
            <person name="Andreopoulos W."/>
            <person name="He G."/>
            <person name="Johnson J."/>
            <person name="Nolan M."/>
            <person name="Tritt A."/>
            <person name="Barry K.W."/>
            <person name="Grigoriev I.V."/>
            <person name="Nagy L.G."/>
            <person name="Hibbett D."/>
            <person name="Henrissat B."/>
            <person name="Matheny P.B."/>
            <person name="Labbe J."/>
            <person name="Martin F.M."/>
        </authorList>
    </citation>
    <scope>NUCLEOTIDE SEQUENCE</scope>
    <source>
        <strain evidence="1">EC-137</strain>
    </source>
</reference>
<dbReference type="EMBL" id="MU273470">
    <property type="protein sequence ID" value="KAI0036552.1"/>
    <property type="molecule type" value="Genomic_DNA"/>
</dbReference>